<reference evidence="2 3" key="1">
    <citation type="journal article" date="2020" name="J Geophys Res Biogeosci">
        <title>Magnetotaxis as an Adaptation to Enable Bacterial Shuttling of Microbial Sulfur and Sulfur Cycling Across Aquatic Oxic#Anoxic Interfaces.</title>
        <authorList>
            <person name="Li J."/>
            <person name="Liu P."/>
            <person name="Wang J."/>
            <person name="Roberts A.P."/>
            <person name="Pan Y."/>
        </authorList>
    </citation>
    <scope>NUCLEOTIDE SEQUENCE [LARGE SCALE GENOMIC DNA]</scope>
    <source>
        <strain evidence="2 3">MYR-1_YQ</strain>
    </source>
</reference>
<evidence type="ECO:0000313" key="2">
    <source>
        <dbReference type="EMBL" id="MBV6341490.1"/>
    </source>
</evidence>
<dbReference type="PANTHER" id="PTHR35526">
    <property type="entry name" value="ANTI-SIGMA-F FACTOR RSBW-RELATED"/>
    <property type="match status" value="1"/>
</dbReference>
<dbReference type="Pfam" id="PF13581">
    <property type="entry name" value="HATPase_c_2"/>
    <property type="match status" value="1"/>
</dbReference>
<sequence>MMKEHPATDTLMKERVLLRIPSHPMYLCVVRAVAVLTAELCGLRNQDVEDVRHAVDEACSNVIRHAYKGDTQRQIVIGFRCLSDSADDSKVDAFEVTIEDDGAKTRPQDLTQRSLDEVRAGGLGLHIINKAFGSVTYDENKQEGNRLILVRTIRRNP</sequence>
<dbReference type="RefSeq" id="WP_218252124.1">
    <property type="nucleotide sequence ID" value="NZ_JABXWD010000112.1"/>
</dbReference>
<dbReference type="InterPro" id="IPR003594">
    <property type="entry name" value="HATPase_dom"/>
</dbReference>
<organism evidence="2 3">
    <name type="scientific">Candidatus Magnetobacterium casense</name>
    <dbReference type="NCBI Taxonomy" id="1455061"/>
    <lineage>
        <taxon>Bacteria</taxon>
        <taxon>Pseudomonadati</taxon>
        <taxon>Nitrospirota</taxon>
        <taxon>Thermodesulfovibrionia</taxon>
        <taxon>Thermodesulfovibrionales</taxon>
        <taxon>Candidatus Magnetobacteriaceae</taxon>
        <taxon>Candidatus Magnetobacterium</taxon>
    </lineage>
</organism>
<protein>
    <submittedName>
        <fullName evidence="2">ATP-binding protein</fullName>
    </submittedName>
</protein>
<keyword evidence="2" id="KW-0547">Nucleotide-binding</keyword>
<dbReference type="PANTHER" id="PTHR35526:SF3">
    <property type="entry name" value="ANTI-SIGMA-F FACTOR RSBW"/>
    <property type="match status" value="1"/>
</dbReference>
<gene>
    <name evidence="2" type="ORF">HWQ67_07825</name>
</gene>
<proteinExistence type="predicted"/>
<evidence type="ECO:0000313" key="3">
    <source>
        <dbReference type="Proteomes" id="UP001196980"/>
    </source>
</evidence>
<feature type="domain" description="Histidine kinase/HSP90-like ATPase" evidence="1">
    <location>
        <begin position="22"/>
        <end position="150"/>
    </location>
</feature>
<evidence type="ECO:0000259" key="1">
    <source>
        <dbReference type="Pfam" id="PF13581"/>
    </source>
</evidence>
<dbReference type="InterPro" id="IPR050267">
    <property type="entry name" value="Anti-sigma-factor_SerPK"/>
</dbReference>
<accession>A0ABS6RXX4</accession>
<dbReference type="CDD" id="cd16936">
    <property type="entry name" value="HATPase_RsbW-like"/>
    <property type="match status" value="1"/>
</dbReference>
<dbReference type="GO" id="GO:0005524">
    <property type="term" value="F:ATP binding"/>
    <property type="evidence" value="ECO:0007669"/>
    <property type="project" value="UniProtKB-KW"/>
</dbReference>
<comment type="caution">
    <text evidence="2">The sequence shown here is derived from an EMBL/GenBank/DDBJ whole genome shotgun (WGS) entry which is preliminary data.</text>
</comment>
<name>A0ABS6RXX4_9BACT</name>
<keyword evidence="2" id="KW-0067">ATP-binding</keyword>
<keyword evidence="3" id="KW-1185">Reference proteome</keyword>
<dbReference type="Proteomes" id="UP001196980">
    <property type="component" value="Unassembled WGS sequence"/>
</dbReference>
<dbReference type="EMBL" id="JABXWD010000112">
    <property type="protein sequence ID" value="MBV6341490.1"/>
    <property type="molecule type" value="Genomic_DNA"/>
</dbReference>